<dbReference type="InterPro" id="IPR039895">
    <property type="entry name" value="COBL-like"/>
</dbReference>
<dbReference type="PANTHER" id="PTHR47008:SF1">
    <property type="entry name" value="PROTEIN CORDON-BLEU"/>
    <property type="match status" value="1"/>
</dbReference>
<accession>A0ABM3VRM5</accession>
<dbReference type="PANTHER" id="PTHR47008">
    <property type="entry name" value="PROTEIN CORDON-BLEU"/>
    <property type="match status" value="1"/>
</dbReference>
<feature type="domain" description="VWC2L C-terminal" evidence="2">
    <location>
        <begin position="95"/>
        <end position="125"/>
    </location>
</feature>
<keyword evidence="3" id="KW-1185">Reference proteome</keyword>
<dbReference type="Proteomes" id="UP001652624">
    <property type="component" value="Chromosome 14"/>
</dbReference>
<dbReference type="GeneID" id="132532690"/>
<evidence type="ECO:0000313" key="3">
    <source>
        <dbReference type="Proteomes" id="UP001652624"/>
    </source>
</evidence>
<reference evidence="4" key="1">
    <citation type="submission" date="2025-08" db="UniProtKB">
        <authorList>
            <consortium name="RefSeq"/>
        </authorList>
    </citation>
    <scope>IDENTIFICATION</scope>
</reference>
<feature type="compositionally biased region" description="Low complexity" evidence="1">
    <location>
        <begin position="42"/>
        <end position="52"/>
    </location>
</feature>
<proteinExistence type="predicted"/>
<evidence type="ECO:0000259" key="2">
    <source>
        <dbReference type="Pfam" id="PF23331"/>
    </source>
</evidence>
<dbReference type="Pfam" id="PF23331">
    <property type="entry name" value="VWC2L_C"/>
    <property type="match status" value="1"/>
</dbReference>
<protein>
    <submittedName>
        <fullName evidence="4">Protein cordon-bleu-like</fullName>
    </submittedName>
</protein>
<evidence type="ECO:0000256" key="1">
    <source>
        <dbReference type="SAM" id="MobiDB-lite"/>
    </source>
</evidence>
<feature type="region of interest" description="Disordered" evidence="1">
    <location>
        <begin position="1"/>
        <end position="52"/>
    </location>
</feature>
<organism evidence="3 4">
    <name type="scientific">Erinaceus europaeus</name>
    <name type="common">Western European hedgehog</name>
    <dbReference type="NCBI Taxonomy" id="9365"/>
    <lineage>
        <taxon>Eukaryota</taxon>
        <taxon>Metazoa</taxon>
        <taxon>Chordata</taxon>
        <taxon>Craniata</taxon>
        <taxon>Vertebrata</taxon>
        <taxon>Euteleostomi</taxon>
        <taxon>Mammalia</taxon>
        <taxon>Eutheria</taxon>
        <taxon>Laurasiatheria</taxon>
        <taxon>Eulipotyphla</taxon>
        <taxon>Erinaceidae</taxon>
        <taxon>Erinaceinae</taxon>
        <taxon>Erinaceus</taxon>
    </lineage>
</organism>
<gene>
    <name evidence="4" type="primary">LOC132532690</name>
</gene>
<dbReference type="InterPro" id="IPR057856">
    <property type="entry name" value="VWC2L_C"/>
</dbReference>
<evidence type="ECO:0000313" key="4">
    <source>
        <dbReference type="RefSeq" id="XP_060026979.1"/>
    </source>
</evidence>
<name>A0ABM3VRM5_ERIEU</name>
<dbReference type="RefSeq" id="XP_060026979.1">
    <property type="nucleotide sequence ID" value="XM_060170996.1"/>
</dbReference>
<sequence length="130" mass="14572">MDSPGALSAKPPSGRKMKARAPPPPRKPAHSNVHSQLKPQDGSLGSQQSLLSMKEQLRNNMLDITVVLPGGLEKRSVVSGRSKLLCRNGSHPRRREVKTDECTICHCTYEEGTWRIERQAMCTRHECRQM</sequence>